<dbReference type="RefSeq" id="WP_164678020.1">
    <property type="nucleotide sequence ID" value="NZ_CP049057.1"/>
</dbReference>
<dbReference type="PANTHER" id="PTHR43792:SF1">
    <property type="entry name" value="N-ACETYLTRANSFERASE DOMAIN-CONTAINING PROTEIN"/>
    <property type="match status" value="1"/>
</dbReference>
<dbReference type="KEGG" id="mgel:G5B37_00090"/>
<dbReference type="AlphaFoldDB" id="A0A6G6GK00"/>
<dbReference type="Gene3D" id="3.40.630.30">
    <property type="match status" value="1"/>
</dbReference>
<reference evidence="2 3" key="1">
    <citation type="submission" date="2020-02" db="EMBL/GenBank/DDBJ databases">
        <title>Complete genome sequence of Flavobacteriaceae bacterium.</title>
        <authorList>
            <person name="Kim S.-J."/>
            <person name="Kim Y.-S."/>
            <person name="Kim K.-H."/>
        </authorList>
    </citation>
    <scope>NUCLEOTIDE SEQUENCE [LARGE SCALE GENOMIC DNA]</scope>
    <source>
        <strain evidence="2 3">RR4-40</strain>
    </source>
</reference>
<evidence type="ECO:0000259" key="1">
    <source>
        <dbReference type="PROSITE" id="PS51186"/>
    </source>
</evidence>
<organism evidence="2 3">
    <name type="scientific">Rasiella rasia</name>
    <dbReference type="NCBI Taxonomy" id="2744027"/>
    <lineage>
        <taxon>Bacteria</taxon>
        <taxon>Pseudomonadati</taxon>
        <taxon>Bacteroidota</taxon>
        <taxon>Flavobacteriia</taxon>
        <taxon>Flavobacteriales</taxon>
        <taxon>Flavobacteriaceae</taxon>
        <taxon>Rasiella</taxon>
    </lineage>
</organism>
<evidence type="ECO:0000313" key="2">
    <source>
        <dbReference type="EMBL" id="QIE58021.1"/>
    </source>
</evidence>
<dbReference type="Pfam" id="PF13302">
    <property type="entry name" value="Acetyltransf_3"/>
    <property type="match status" value="1"/>
</dbReference>
<proteinExistence type="predicted"/>
<gene>
    <name evidence="2" type="ORF">G5B37_00090</name>
</gene>
<evidence type="ECO:0000313" key="3">
    <source>
        <dbReference type="Proteomes" id="UP000505306"/>
    </source>
</evidence>
<sequence>MKQLLLETERLWLRPFALGDEEQVLVFSSNPVINKYTGDPIITTLDGVTDLIKNVWLSDYKKFGYGRYAVIEKESKTILGFCGVKYLPEIDETDLGYRLIPNYWGKGIATEASKAILEHAFNDLNLKRIVATVYPENTASTRVLKKLNFQFEKKASYPDEEAILDWYVITKEDYERS</sequence>
<dbReference type="EMBL" id="CP049057">
    <property type="protein sequence ID" value="QIE58021.1"/>
    <property type="molecule type" value="Genomic_DNA"/>
</dbReference>
<name>A0A6G6GK00_9FLAO</name>
<dbReference type="InterPro" id="IPR000182">
    <property type="entry name" value="GNAT_dom"/>
</dbReference>
<keyword evidence="2" id="KW-0808">Transferase</keyword>
<protein>
    <submittedName>
        <fullName evidence="2">GNAT family N-acetyltransferase</fullName>
    </submittedName>
</protein>
<feature type="domain" description="N-acetyltransferase" evidence="1">
    <location>
        <begin position="31"/>
        <end position="172"/>
    </location>
</feature>
<accession>A0A6G6GK00</accession>
<dbReference type="InterPro" id="IPR016181">
    <property type="entry name" value="Acyl_CoA_acyltransferase"/>
</dbReference>
<keyword evidence="3" id="KW-1185">Reference proteome</keyword>
<dbReference type="GO" id="GO:0016747">
    <property type="term" value="F:acyltransferase activity, transferring groups other than amino-acyl groups"/>
    <property type="evidence" value="ECO:0007669"/>
    <property type="project" value="InterPro"/>
</dbReference>
<dbReference type="SUPFAM" id="SSF55729">
    <property type="entry name" value="Acyl-CoA N-acyltransferases (Nat)"/>
    <property type="match status" value="1"/>
</dbReference>
<dbReference type="InterPro" id="IPR051531">
    <property type="entry name" value="N-acetyltransferase"/>
</dbReference>
<dbReference type="CDD" id="cd04301">
    <property type="entry name" value="NAT_SF"/>
    <property type="match status" value="1"/>
</dbReference>
<dbReference type="PROSITE" id="PS51186">
    <property type="entry name" value="GNAT"/>
    <property type="match status" value="1"/>
</dbReference>
<dbReference type="PANTHER" id="PTHR43792">
    <property type="entry name" value="GNAT FAMILY, PUTATIVE (AFU_ORTHOLOGUE AFUA_3G00765)-RELATED-RELATED"/>
    <property type="match status" value="1"/>
</dbReference>
<dbReference type="Proteomes" id="UP000505306">
    <property type="component" value="Chromosome"/>
</dbReference>